<evidence type="ECO:0000313" key="2">
    <source>
        <dbReference type="EMBL" id="CAG8849834.1"/>
    </source>
</evidence>
<keyword evidence="3" id="KW-1185">Reference proteome</keyword>
<reference evidence="2 3" key="1">
    <citation type="submission" date="2021-06" db="EMBL/GenBank/DDBJ databases">
        <authorList>
            <person name="Kallberg Y."/>
            <person name="Tangrot J."/>
            <person name="Rosling A."/>
        </authorList>
    </citation>
    <scope>NUCLEOTIDE SEQUENCE [LARGE SCALE GENOMIC DNA]</scope>
    <source>
        <strain evidence="2 3">120-4 pot B 10/14</strain>
    </source>
</reference>
<feature type="compositionally biased region" description="Basic and acidic residues" evidence="1">
    <location>
        <begin position="60"/>
        <end position="73"/>
    </location>
</feature>
<proteinExistence type="predicted"/>
<comment type="caution">
    <text evidence="2">The sequence shown here is derived from an EMBL/GenBank/DDBJ whole genome shotgun (WGS) entry which is preliminary data.</text>
</comment>
<dbReference type="Proteomes" id="UP000789901">
    <property type="component" value="Unassembled WGS sequence"/>
</dbReference>
<name>A0ABN7X7A5_GIGMA</name>
<evidence type="ECO:0000313" key="3">
    <source>
        <dbReference type="Proteomes" id="UP000789901"/>
    </source>
</evidence>
<protein>
    <submittedName>
        <fullName evidence="2">18723_t:CDS:1</fullName>
    </submittedName>
</protein>
<feature type="non-terminal residue" evidence="2">
    <location>
        <position position="73"/>
    </location>
</feature>
<feature type="non-terminal residue" evidence="2">
    <location>
        <position position="1"/>
    </location>
</feature>
<evidence type="ECO:0000256" key="1">
    <source>
        <dbReference type="SAM" id="MobiDB-lite"/>
    </source>
</evidence>
<feature type="region of interest" description="Disordered" evidence="1">
    <location>
        <begin position="46"/>
        <end position="73"/>
    </location>
</feature>
<dbReference type="EMBL" id="CAJVQB010098159">
    <property type="protein sequence ID" value="CAG8849834.1"/>
    <property type="molecule type" value="Genomic_DNA"/>
</dbReference>
<accession>A0ABN7X7A5</accession>
<sequence length="73" mass="8250">GLLIVNILREFSIPSTKDQLYVLKEVIENVYLFKKIIPLTKTHVGINESPVNTSSSKASRTHDTLKISEKYSC</sequence>
<gene>
    <name evidence="2" type="ORF">GMARGA_LOCUS39909</name>
</gene>
<organism evidence="2 3">
    <name type="scientific">Gigaspora margarita</name>
    <dbReference type="NCBI Taxonomy" id="4874"/>
    <lineage>
        <taxon>Eukaryota</taxon>
        <taxon>Fungi</taxon>
        <taxon>Fungi incertae sedis</taxon>
        <taxon>Mucoromycota</taxon>
        <taxon>Glomeromycotina</taxon>
        <taxon>Glomeromycetes</taxon>
        <taxon>Diversisporales</taxon>
        <taxon>Gigasporaceae</taxon>
        <taxon>Gigaspora</taxon>
    </lineage>
</organism>
<feature type="compositionally biased region" description="Polar residues" evidence="1">
    <location>
        <begin position="49"/>
        <end position="58"/>
    </location>
</feature>